<dbReference type="Proteomes" id="UP001155059">
    <property type="component" value="Unassembled WGS sequence"/>
</dbReference>
<sequence length="266" mass="29319">MKKTIRLALFTAPLTALLALPGLAQADAAPSHLDRVLEQGQLRVCTTGDYKPYSYKDPSGAYSGIDISLVQRLADSLGAKVQWVDSTWKSLMPDMQAGKCDIAVGGISVTLERQKKAFFSSTLDVDGKIPLARCEDQARYQTVEQINQPSVRLIEPAGGTNEAFAHAFLPKAQLILHDNVTLFDALLNKQADVMITEASEALYQQKLKPGLCAINPTHFLQYGEKAYLLPRGDMAWKQYVDQWLHLTKATGVYQDTVGQWLAVPKP</sequence>
<accession>A0A9X1YZQ1</accession>
<protein>
    <submittedName>
        <fullName evidence="5">Transporter substrate-binding domain-containing protein</fullName>
    </submittedName>
</protein>
<dbReference type="PANTHER" id="PTHR35936:SF19">
    <property type="entry name" value="AMINO-ACID-BINDING PROTEIN YXEM-RELATED"/>
    <property type="match status" value="1"/>
</dbReference>
<dbReference type="AlphaFoldDB" id="A0A9X1YZQ1"/>
<name>A0A9X1YZQ1_9PSED</name>
<dbReference type="Proteomes" id="UP001155163">
    <property type="component" value="Unassembled WGS sequence"/>
</dbReference>
<feature type="domain" description="Solute-binding protein family 3/N-terminal" evidence="4">
    <location>
        <begin position="41"/>
        <end position="264"/>
    </location>
</feature>
<dbReference type="RefSeq" id="WP_268263593.1">
    <property type="nucleotide sequence ID" value="NZ_JALQCW010000082.1"/>
</dbReference>
<dbReference type="Gene3D" id="3.40.190.10">
    <property type="entry name" value="Periplasmic binding protein-like II"/>
    <property type="match status" value="2"/>
</dbReference>
<reference evidence="7 8" key="2">
    <citation type="journal article" date="2023" name="Plant Pathol.">
        <title>Dismantling and reorganizing Pseudomonas marginalis sensu#lato.</title>
        <authorList>
            <person name="Sawada H."/>
            <person name="Fujikawa T."/>
            <person name="Satou M."/>
        </authorList>
    </citation>
    <scope>NUCLEOTIDE SEQUENCE [LARGE SCALE GENOMIC DNA]</scope>
    <source>
        <strain evidence="5 7">MAFF 302030</strain>
        <strain evidence="6 8">MAFF 302046</strain>
    </source>
</reference>
<evidence type="ECO:0000256" key="2">
    <source>
        <dbReference type="ARBA" id="ARBA00022729"/>
    </source>
</evidence>
<feature type="chain" id="PRO_5040860585" evidence="3">
    <location>
        <begin position="27"/>
        <end position="266"/>
    </location>
</feature>
<keyword evidence="8" id="KW-1185">Reference proteome</keyword>
<dbReference type="EMBL" id="JALQCX010000060">
    <property type="protein sequence ID" value="MCK9817693.1"/>
    <property type="molecule type" value="Genomic_DNA"/>
</dbReference>
<evidence type="ECO:0000259" key="4">
    <source>
        <dbReference type="SMART" id="SM00062"/>
    </source>
</evidence>
<comment type="caution">
    <text evidence="5">The sequence shown here is derived from an EMBL/GenBank/DDBJ whole genome shotgun (WGS) entry which is preliminary data.</text>
</comment>
<evidence type="ECO:0000256" key="1">
    <source>
        <dbReference type="ARBA" id="ARBA00010333"/>
    </source>
</evidence>
<feature type="signal peptide" evidence="3">
    <location>
        <begin position="1"/>
        <end position="26"/>
    </location>
</feature>
<comment type="similarity">
    <text evidence="1">Belongs to the bacterial solute-binding protein 3 family.</text>
</comment>
<reference evidence="7 8" key="1">
    <citation type="journal article" date="2022" name="Int. J. Syst. Evol. Microbiol.">
        <title>Pseudomonas aegrilactucae sp. nov. and Pseudomonas morbosilactucae sp. nov., pathogens causing bacterial rot of lettuce in Japan.</title>
        <authorList>
            <person name="Sawada H."/>
            <person name="Fujikawa T."/>
            <person name="Satou M."/>
        </authorList>
    </citation>
    <scope>NUCLEOTIDE SEQUENCE [LARGE SCALE GENOMIC DNA]</scope>
    <source>
        <strain evidence="5 7">MAFF 302030</strain>
        <strain evidence="6 8">MAFF 302046</strain>
    </source>
</reference>
<evidence type="ECO:0000313" key="8">
    <source>
        <dbReference type="Proteomes" id="UP001155163"/>
    </source>
</evidence>
<evidence type="ECO:0000313" key="7">
    <source>
        <dbReference type="Proteomes" id="UP001155059"/>
    </source>
</evidence>
<dbReference type="SUPFAM" id="SSF53850">
    <property type="entry name" value="Periplasmic binding protein-like II"/>
    <property type="match status" value="1"/>
</dbReference>
<dbReference type="InterPro" id="IPR001638">
    <property type="entry name" value="Solute-binding_3/MltF_N"/>
</dbReference>
<keyword evidence="2 3" id="KW-0732">Signal</keyword>
<evidence type="ECO:0000256" key="3">
    <source>
        <dbReference type="SAM" id="SignalP"/>
    </source>
</evidence>
<dbReference type="SMART" id="SM00062">
    <property type="entry name" value="PBPb"/>
    <property type="match status" value="1"/>
</dbReference>
<organism evidence="5 7">
    <name type="scientific">Pseudomonas morbosilactucae</name>
    <dbReference type="NCBI Taxonomy" id="2938197"/>
    <lineage>
        <taxon>Bacteria</taxon>
        <taxon>Pseudomonadati</taxon>
        <taxon>Pseudomonadota</taxon>
        <taxon>Gammaproteobacteria</taxon>
        <taxon>Pseudomonadales</taxon>
        <taxon>Pseudomonadaceae</taxon>
        <taxon>Pseudomonas</taxon>
    </lineage>
</organism>
<dbReference type="Pfam" id="PF00497">
    <property type="entry name" value="SBP_bac_3"/>
    <property type="match status" value="1"/>
</dbReference>
<proteinExistence type="inferred from homology"/>
<dbReference type="PANTHER" id="PTHR35936">
    <property type="entry name" value="MEMBRANE-BOUND LYTIC MUREIN TRANSGLYCOSYLASE F"/>
    <property type="match status" value="1"/>
</dbReference>
<dbReference type="EMBL" id="JALQCW010000082">
    <property type="protein sequence ID" value="MCK9801273.1"/>
    <property type="molecule type" value="Genomic_DNA"/>
</dbReference>
<evidence type="ECO:0000313" key="6">
    <source>
        <dbReference type="EMBL" id="MCK9817693.1"/>
    </source>
</evidence>
<gene>
    <name evidence="5" type="ORF">M1B34_27270</name>
    <name evidence="6" type="ORF">M1B35_27065</name>
</gene>
<evidence type="ECO:0000313" key="5">
    <source>
        <dbReference type="EMBL" id="MCK9801273.1"/>
    </source>
</evidence>